<comment type="caution">
    <text evidence="2">The sequence shown here is derived from an EMBL/GenBank/DDBJ whole genome shotgun (WGS) entry which is preliminary data.</text>
</comment>
<evidence type="ECO:0000256" key="1">
    <source>
        <dbReference type="SAM" id="Phobius"/>
    </source>
</evidence>
<proteinExistence type="predicted"/>
<reference evidence="2" key="1">
    <citation type="journal article" date="2014" name="Int. J. Syst. Evol. Microbiol.">
        <title>Complete genome sequence of Corynebacterium casei LMG S-19264T (=DSM 44701T), isolated from a smear-ripened cheese.</title>
        <authorList>
            <consortium name="US DOE Joint Genome Institute (JGI-PGF)"/>
            <person name="Walter F."/>
            <person name="Albersmeier A."/>
            <person name="Kalinowski J."/>
            <person name="Ruckert C."/>
        </authorList>
    </citation>
    <scope>NUCLEOTIDE SEQUENCE</scope>
    <source>
        <strain evidence="2">VKM Ac-1069</strain>
    </source>
</reference>
<keyword evidence="3" id="KW-1185">Reference proteome</keyword>
<sequence length="74" mass="7757">MEGRALIRFVLGLGVAVLVVVLFARYVGSVPSASDVLPATPASSAITCESTGGRDLVRVLPDQTVEVVRCEVDQ</sequence>
<keyword evidence="1" id="KW-1133">Transmembrane helix</keyword>
<keyword evidence="1" id="KW-0472">Membrane</keyword>
<accession>A0A9W6NXD6</accession>
<dbReference type="EMBL" id="BSFQ01000021">
    <property type="protein sequence ID" value="GLL13360.1"/>
    <property type="molecule type" value="Genomic_DNA"/>
</dbReference>
<gene>
    <name evidence="2" type="ORF">GCM10017577_45030</name>
</gene>
<reference evidence="2" key="2">
    <citation type="submission" date="2023-01" db="EMBL/GenBank/DDBJ databases">
        <authorList>
            <person name="Sun Q."/>
            <person name="Evtushenko L."/>
        </authorList>
    </citation>
    <scope>NUCLEOTIDE SEQUENCE</scope>
    <source>
        <strain evidence="2">VKM Ac-1069</strain>
    </source>
</reference>
<keyword evidence="1" id="KW-0812">Transmembrane</keyword>
<dbReference type="Proteomes" id="UP001143463">
    <property type="component" value="Unassembled WGS sequence"/>
</dbReference>
<name>A0A9W6NXD6_9PSEU</name>
<evidence type="ECO:0000313" key="3">
    <source>
        <dbReference type="Proteomes" id="UP001143463"/>
    </source>
</evidence>
<dbReference type="AlphaFoldDB" id="A0A9W6NXD6"/>
<evidence type="ECO:0000313" key="2">
    <source>
        <dbReference type="EMBL" id="GLL13360.1"/>
    </source>
</evidence>
<protein>
    <submittedName>
        <fullName evidence="2">Uncharacterized protein</fullName>
    </submittedName>
</protein>
<organism evidence="2 3">
    <name type="scientific">Pseudonocardia halophobica</name>
    <dbReference type="NCBI Taxonomy" id="29401"/>
    <lineage>
        <taxon>Bacteria</taxon>
        <taxon>Bacillati</taxon>
        <taxon>Actinomycetota</taxon>
        <taxon>Actinomycetes</taxon>
        <taxon>Pseudonocardiales</taxon>
        <taxon>Pseudonocardiaceae</taxon>
        <taxon>Pseudonocardia</taxon>
    </lineage>
</organism>
<feature type="transmembrane region" description="Helical" evidence="1">
    <location>
        <begin position="6"/>
        <end position="27"/>
    </location>
</feature>